<reference evidence="2" key="1">
    <citation type="journal article" date="2020" name="mSystems">
        <title>Genome- and Community-Level Interaction Insights into Carbon Utilization and Element Cycling Functions of Hydrothermarchaeota in Hydrothermal Sediment.</title>
        <authorList>
            <person name="Zhou Z."/>
            <person name="Liu Y."/>
            <person name="Xu W."/>
            <person name="Pan J."/>
            <person name="Luo Z.H."/>
            <person name="Li M."/>
        </authorList>
    </citation>
    <scope>NUCLEOTIDE SEQUENCE [LARGE SCALE GENOMIC DNA]</scope>
    <source>
        <strain evidence="2">SpSt-711</strain>
    </source>
</reference>
<comment type="caution">
    <text evidence="2">The sequence shown here is derived from an EMBL/GenBank/DDBJ whole genome shotgun (WGS) entry which is preliminary data.</text>
</comment>
<proteinExistence type="predicted"/>
<evidence type="ECO:0000259" key="1">
    <source>
        <dbReference type="Pfam" id="PF01208"/>
    </source>
</evidence>
<dbReference type="GO" id="GO:0004853">
    <property type="term" value="F:uroporphyrinogen decarboxylase activity"/>
    <property type="evidence" value="ECO:0007669"/>
    <property type="project" value="InterPro"/>
</dbReference>
<dbReference type="Gene3D" id="3.20.20.210">
    <property type="match status" value="1"/>
</dbReference>
<organism evidence="2">
    <name type="scientific">Thermodesulfobacterium geofontis</name>
    <dbReference type="NCBI Taxonomy" id="1295609"/>
    <lineage>
        <taxon>Bacteria</taxon>
        <taxon>Pseudomonadati</taxon>
        <taxon>Thermodesulfobacteriota</taxon>
        <taxon>Thermodesulfobacteria</taxon>
        <taxon>Thermodesulfobacteriales</taxon>
        <taxon>Thermodesulfobacteriaceae</taxon>
        <taxon>Thermodesulfobacterium</taxon>
    </lineage>
</organism>
<feature type="domain" description="Uroporphyrinogen decarboxylase (URO-D)" evidence="1">
    <location>
        <begin position="4"/>
        <end position="54"/>
    </location>
</feature>
<evidence type="ECO:0000313" key="2">
    <source>
        <dbReference type="EMBL" id="HGU16379.1"/>
    </source>
</evidence>
<dbReference type="InterPro" id="IPR038071">
    <property type="entry name" value="UROD/MetE-like_sf"/>
</dbReference>
<gene>
    <name evidence="2" type="ORF">ENU91_07045</name>
</gene>
<dbReference type="GO" id="GO:0006779">
    <property type="term" value="P:porphyrin-containing compound biosynthetic process"/>
    <property type="evidence" value="ECO:0007669"/>
    <property type="project" value="InterPro"/>
</dbReference>
<dbReference type="EMBL" id="DTEI01000125">
    <property type="protein sequence ID" value="HGU16379.1"/>
    <property type="molecule type" value="Genomic_DNA"/>
</dbReference>
<accession>A0A7V4N436</accession>
<protein>
    <recommendedName>
        <fullName evidence="1">Uroporphyrinogen decarboxylase (URO-D) domain-containing protein</fullName>
    </recommendedName>
</protein>
<name>A0A7V4N436_9BACT</name>
<sequence length="60" mass="6519">MLPLGTIEETINEVKRCIKDAANGGGYILSSSNSIHNSVKIENLMTMINAAKKYGKYSSL</sequence>
<dbReference type="SUPFAM" id="SSF51726">
    <property type="entry name" value="UROD/MetE-like"/>
    <property type="match status" value="1"/>
</dbReference>
<dbReference type="AlphaFoldDB" id="A0A7V4N436"/>
<dbReference type="Pfam" id="PF01208">
    <property type="entry name" value="URO-D"/>
    <property type="match status" value="1"/>
</dbReference>
<dbReference type="InterPro" id="IPR000257">
    <property type="entry name" value="Uroporphyrinogen_deCOase"/>
</dbReference>